<keyword evidence="6" id="KW-1185">Reference proteome</keyword>
<evidence type="ECO:0000256" key="3">
    <source>
        <dbReference type="ARBA" id="ARBA00023163"/>
    </source>
</evidence>
<evidence type="ECO:0000256" key="1">
    <source>
        <dbReference type="ARBA" id="ARBA00023015"/>
    </source>
</evidence>
<reference evidence="5 6" key="1">
    <citation type="submission" date="2019-08" db="EMBL/GenBank/DDBJ databases">
        <title>Bradyrhizobium hipponensis sp. nov., a rhizobium isolated from a Lupinus angustifolius root nodule in Tunisia.</title>
        <authorList>
            <person name="Off K."/>
            <person name="Rejili M."/>
            <person name="Mars M."/>
            <person name="Brachmann A."/>
            <person name="Marin M."/>
        </authorList>
    </citation>
    <scope>NUCLEOTIDE SEQUENCE [LARGE SCALE GENOMIC DNA]</scope>
    <source>
        <strain evidence="6">aSej3</strain>
    </source>
</reference>
<dbReference type="Gene3D" id="1.10.10.60">
    <property type="entry name" value="Homeodomain-like"/>
    <property type="match status" value="1"/>
</dbReference>
<dbReference type="GO" id="GO:0043565">
    <property type="term" value="F:sequence-specific DNA binding"/>
    <property type="evidence" value="ECO:0007669"/>
    <property type="project" value="InterPro"/>
</dbReference>
<feature type="domain" description="HTH araC/xylS-type" evidence="4">
    <location>
        <begin position="228"/>
        <end position="331"/>
    </location>
</feature>
<comment type="caution">
    <text evidence="5">The sequence shown here is derived from an EMBL/GenBank/DDBJ whole genome shotgun (WGS) entry which is preliminary data.</text>
</comment>
<keyword evidence="1" id="KW-0805">Transcription regulation</keyword>
<dbReference type="InterPro" id="IPR050204">
    <property type="entry name" value="AraC_XylS_family_regulators"/>
</dbReference>
<dbReference type="EMBL" id="VSTH01000007">
    <property type="protein sequence ID" value="TYO68413.1"/>
    <property type="molecule type" value="Genomic_DNA"/>
</dbReference>
<dbReference type="Proteomes" id="UP000324797">
    <property type="component" value="Unassembled WGS sequence"/>
</dbReference>
<dbReference type="SMART" id="SM00342">
    <property type="entry name" value="HTH_ARAC"/>
    <property type="match status" value="1"/>
</dbReference>
<protein>
    <submittedName>
        <fullName evidence="5">Helix-turn-helix domain-containing protein</fullName>
    </submittedName>
</protein>
<dbReference type="InterPro" id="IPR009057">
    <property type="entry name" value="Homeodomain-like_sf"/>
</dbReference>
<evidence type="ECO:0000313" key="5">
    <source>
        <dbReference type="EMBL" id="TYO68413.1"/>
    </source>
</evidence>
<dbReference type="PANTHER" id="PTHR46796">
    <property type="entry name" value="HTH-TYPE TRANSCRIPTIONAL ACTIVATOR RHAS-RELATED"/>
    <property type="match status" value="1"/>
</dbReference>
<dbReference type="RefSeq" id="WP_148736836.1">
    <property type="nucleotide sequence ID" value="NZ_VSTH01000007.1"/>
</dbReference>
<organism evidence="5 6">
    <name type="scientific">Bradyrhizobium hipponense</name>
    <dbReference type="NCBI Taxonomy" id="2605638"/>
    <lineage>
        <taxon>Bacteria</taxon>
        <taxon>Pseudomonadati</taxon>
        <taxon>Pseudomonadota</taxon>
        <taxon>Alphaproteobacteria</taxon>
        <taxon>Hyphomicrobiales</taxon>
        <taxon>Nitrobacteraceae</taxon>
        <taxon>Bradyrhizobium</taxon>
    </lineage>
</organism>
<gene>
    <name evidence="5" type="ORF">FXV83_00865</name>
</gene>
<dbReference type="PANTHER" id="PTHR46796:SF12">
    <property type="entry name" value="HTH-TYPE DNA-BINDING TRANSCRIPTIONAL ACTIVATOR EUTR"/>
    <property type="match status" value="1"/>
</dbReference>
<keyword evidence="3" id="KW-0804">Transcription</keyword>
<evidence type="ECO:0000259" key="4">
    <source>
        <dbReference type="PROSITE" id="PS01124"/>
    </source>
</evidence>
<name>A0A5S4YXT2_9BRAD</name>
<sequence>MADVPVCKTEPGSVIGVSVVGSVDAADHAGRFHGWDLRIDQVSSGRFAGRLVMIRLGSLEIIRETISQALIKQGSAWPDSLVFSLPLAASNEAHFNGRPLAFPNVLLSDGADLPPLLTPTQLDVVSIAIARKRLTSLLETLGERRAADLVAGHRQQNHCFTGSPGALSALQHGFREICDQGNRLQSAIGFARARASVEDAVVDALADILSENAWRDVNSVTAQKRIVDRIKECVFAHADDPPSIAELCRHVGVSRRTLQGCFQDALGLTPLQYLRMLRLNAVRRELRALAAARQPVSIGDVAARWGFWHWSRFTENYRQLFGELPSHTVRRVRSASV</sequence>
<dbReference type="SUPFAM" id="SSF46689">
    <property type="entry name" value="Homeodomain-like"/>
    <property type="match status" value="1"/>
</dbReference>
<keyword evidence="2" id="KW-0238">DNA-binding</keyword>
<dbReference type="PROSITE" id="PS01124">
    <property type="entry name" value="HTH_ARAC_FAMILY_2"/>
    <property type="match status" value="1"/>
</dbReference>
<dbReference type="Pfam" id="PF12833">
    <property type="entry name" value="HTH_18"/>
    <property type="match status" value="1"/>
</dbReference>
<evidence type="ECO:0000313" key="6">
    <source>
        <dbReference type="Proteomes" id="UP000324797"/>
    </source>
</evidence>
<evidence type="ECO:0000256" key="2">
    <source>
        <dbReference type="ARBA" id="ARBA00023125"/>
    </source>
</evidence>
<dbReference type="AlphaFoldDB" id="A0A5S4YXT2"/>
<dbReference type="InterPro" id="IPR018060">
    <property type="entry name" value="HTH_AraC"/>
</dbReference>
<dbReference type="GO" id="GO:0003700">
    <property type="term" value="F:DNA-binding transcription factor activity"/>
    <property type="evidence" value="ECO:0007669"/>
    <property type="project" value="InterPro"/>
</dbReference>
<proteinExistence type="predicted"/>
<accession>A0A5S4YXT2</accession>